<feature type="domain" description="Cilia- and flagella-associated protein 61 N-terminal" evidence="1">
    <location>
        <begin position="2"/>
        <end position="157"/>
    </location>
</feature>
<dbReference type="Gene3D" id="3.50.50.60">
    <property type="entry name" value="FAD/NAD(P)-binding domain"/>
    <property type="match status" value="2"/>
</dbReference>
<evidence type="ECO:0000259" key="2">
    <source>
        <dbReference type="Pfam" id="PF23150"/>
    </source>
</evidence>
<dbReference type="RefSeq" id="XP_017024546.1">
    <property type="nucleotide sequence ID" value="XM_017169057.3"/>
</dbReference>
<dbReference type="InterPro" id="IPR056299">
    <property type="entry name" value="CFAP61_dimer"/>
</dbReference>
<dbReference type="InterPro" id="IPR038884">
    <property type="entry name" value="CFAP61"/>
</dbReference>
<evidence type="ECO:0000313" key="4">
    <source>
        <dbReference type="RefSeq" id="XP_017024546.1"/>
    </source>
</evidence>
<dbReference type="PANTHER" id="PTHR21178:SF8">
    <property type="entry name" value="CILIA- AND FLAGELLA-ASSOCIATED PROTEIN 61"/>
    <property type="match status" value="1"/>
</dbReference>
<evidence type="ECO:0000259" key="1">
    <source>
        <dbReference type="Pfam" id="PF16092"/>
    </source>
</evidence>
<dbReference type="InterPro" id="IPR036188">
    <property type="entry name" value="FAD/NAD-bd_sf"/>
</dbReference>
<dbReference type="OrthoDB" id="382863at2759"/>
<reference evidence="3" key="1">
    <citation type="submission" date="2025-05" db="UniProtKB">
        <authorList>
            <consortium name="RefSeq"/>
        </authorList>
    </citation>
    <scope>NUCLEOTIDE SEQUENCE [LARGE SCALE GENOMIC DNA]</scope>
    <source>
        <strain evidence="3">14028-0561.14</strain>
    </source>
</reference>
<dbReference type="Pfam" id="PF16092">
    <property type="entry name" value="CFAP61_N"/>
    <property type="match status" value="1"/>
</dbReference>
<evidence type="ECO:0000313" key="3">
    <source>
        <dbReference type="Proteomes" id="UP001652661"/>
    </source>
</evidence>
<keyword evidence="4" id="KW-0282">Flagellum</keyword>
<gene>
    <name evidence="4" type="primary">LOC108076291</name>
</gene>
<keyword evidence="4" id="KW-0969">Cilium</keyword>
<sequence>MENRVWYLIAVKTPNVRQPKHFMETFDDLEELSKVFYPREYCLENNNNTQSLYIVDRFELLPKITYRKALAEDNDDIIAIQEVEIPELRKELGDFYIAEVVMSQSLGSEKDILIVGEMSNNDQDAEIYVFMWLSTDIDIRFYVQNYEVGAYGNLVKSADGRSCQYEALTVYSINRRAPVSMFTTDALTDLYNVTILGGLQRVDSCMSVASAGKIKMSSIRGTIVDDEKNNFYIREVLHSKFKYIINKLTSNEYYMQNEPKYINFVYPTGVGPSGPKDIEAASNVFLLKCIVAREGFPLPRLFNCLVATFCAYPEKDYCILLVQKKNRNIRSHVEVLSYFMPVMARPTSVSDLDEMYITHRSTIFGEISIYEMTKDDMPVVLSLAIGNMSEKNHTSLSSENASVTYCSKVNERAELEHELRVLEDIMMDVLENEFSEFLVFTIRCGNSTKSIERNTPIGYVVLRQFHSHSKLFDHYHLPRQENHLDHLRAEIISLRLHPLFLVSSAQIFRDLARKTNFFDFYFISSFKKSKFGNDLKKMMMVLEPRPIKKAPVPFKDHIEVMSSTAQLNIPKPNFDRDYLIIYRHRLKPNKWFTNSKKIVIIGFTPMTKAFLRRLIFQWNTKDFSNANNYTCLSWPEVTVICNPGVVEAEYDDLFVCPYCAYSRDCYLSYQNVPCYIRDCCARMDMRYWVNFIPGRVQLVNRQKKFVKANACDIYYDSLLLMCARMFVLRVPSSEVAIARPCNFVEVNCQLNKLMLFHKLRALLEDMPNTYHIVVYGNNLSTYECVTFLISHGVESSRIVCLQPHRSTGNEMEAKLKSPYWDTNLQYILNDILADSGVKVLEDYKFHHWVLHESGDFIRQVVFQHFPRRHRVSYECDIFISFEEGYMAPQNKIWIQSAGIDMEGDDILVNERYQTNDPNIYAAGNYIKLRRECNYQYKFVSQRETARKLLHHLGIAPINKFEDRFSEPLHFQARLPLNYFITKITLPRRFLASTSSTFAYKMTTYKDNTFCRVVLSQTMVVEEIVVVTKLECYLDFLQHFCGKHELLLNNLNARYKANTIQDFLMWFQEAWAELIMHENFDELQVENRGILKTMAVAAQNKNVNRGPFQDVTDQDFYVLNKRYVEQRLLNFLREHRAEFKHKFALPEDFVAINPFSWNPGTEETDASTETSEQD</sequence>
<feature type="domain" description="CFAP61 dimerisation" evidence="2">
    <location>
        <begin position="963"/>
        <end position="1074"/>
    </location>
</feature>
<accession>A0A6P4INZ8</accession>
<dbReference type="GeneID" id="108076291"/>
<protein>
    <submittedName>
        <fullName evidence="4">Cilia- and flagella-associated protein 61 isoform X2</fullName>
    </submittedName>
</protein>
<reference evidence="4" key="2">
    <citation type="submission" date="2025-08" db="UniProtKB">
        <authorList>
            <consortium name="RefSeq"/>
        </authorList>
    </citation>
    <scope>IDENTIFICATION</scope>
    <source>
        <strain evidence="4">14028-0561.14</strain>
        <tissue evidence="4">Whole fly</tissue>
    </source>
</reference>
<keyword evidence="3" id="KW-1185">Reference proteome</keyword>
<dbReference type="InterPro" id="IPR032151">
    <property type="entry name" value="CFAP61_N"/>
</dbReference>
<keyword evidence="4" id="KW-0966">Cell projection</keyword>
<dbReference type="SUPFAM" id="SSF51905">
    <property type="entry name" value="FAD/NAD(P)-binding domain"/>
    <property type="match status" value="1"/>
</dbReference>
<dbReference type="Proteomes" id="UP001652661">
    <property type="component" value="Chromosome 2R"/>
</dbReference>
<dbReference type="PANTHER" id="PTHR21178">
    <property type="entry name" value="CILIA- AND FLAGELLA-ASSOCIATED PROTEIN 61"/>
    <property type="match status" value="1"/>
</dbReference>
<name>A0A6P4INZ8_DROKI</name>
<organism evidence="3 4">
    <name type="scientific">Drosophila kikkawai</name>
    <name type="common">Fruit fly</name>
    <dbReference type="NCBI Taxonomy" id="30033"/>
    <lineage>
        <taxon>Eukaryota</taxon>
        <taxon>Metazoa</taxon>
        <taxon>Ecdysozoa</taxon>
        <taxon>Arthropoda</taxon>
        <taxon>Hexapoda</taxon>
        <taxon>Insecta</taxon>
        <taxon>Pterygota</taxon>
        <taxon>Neoptera</taxon>
        <taxon>Endopterygota</taxon>
        <taxon>Diptera</taxon>
        <taxon>Brachycera</taxon>
        <taxon>Muscomorpha</taxon>
        <taxon>Ephydroidea</taxon>
        <taxon>Drosophilidae</taxon>
        <taxon>Drosophila</taxon>
        <taxon>Sophophora</taxon>
    </lineage>
</organism>
<dbReference type="AlphaFoldDB" id="A0A6P4INZ8"/>
<proteinExistence type="predicted"/>
<dbReference type="Pfam" id="PF23150">
    <property type="entry name" value="CFAP61_dimer"/>
    <property type="match status" value="1"/>
</dbReference>